<evidence type="ECO:0000259" key="8">
    <source>
        <dbReference type="PROSITE" id="PS51751"/>
    </source>
</evidence>
<dbReference type="PROSITE" id="PS51751">
    <property type="entry name" value="EXPERA"/>
    <property type="match status" value="1"/>
</dbReference>
<evidence type="ECO:0000313" key="9">
    <source>
        <dbReference type="EMBL" id="VAI38001.1"/>
    </source>
</evidence>
<keyword evidence="2 5" id="KW-0812">Transmembrane</keyword>
<gene>
    <name evidence="9" type="ORF">TRITD_5Bv1G216270</name>
</gene>
<dbReference type="InterPro" id="IPR051987">
    <property type="entry name" value="Sigma-2_receptor-like"/>
</dbReference>
<sequence length="224" mass="24652">MRGRIENKLSGFHMLFFSHLWCVPAQVREITLQARQKQSHFIRSQPSTSRTHEHDQARTAEAMGVVSAVADAVVVLFSLTIAVGVPLIDAQAVLSHDAYPAQLRDLKRWYAAEFDDYLMAHPPPFFRGLLCLELAFLWPLSVATVYGVLARRRWAATTSLMVGVTTLTSLSAIFGEMLGSGKATTKLLQMYVPYAVFAVIAILRGLCSCSAPASPASSARKKRV</sequence>
<evidence type="ECO:0000256" key="1">
    <source>
        <dbReference type="ARBA" id="ARBA00004141"/>
    </source>
</evidence>
<evidence type="ECO:0000256" key="6">
    <source>
        <dbReference type="SAM" id="Phobius"/>
    </source>
</evidence>
<evidence type="ECO:0000256" key="7">
    <source>
        <dbReference type="SAM" id="SignalP"/>
    </source>
</evidence>
<feature type="domain" description="EXPERA" evidence="8">
    <location>
        <begin position="70"/>
        <end position="202"/>
    </location>
</feature>
<keyword evidence="10" id="KW-1185">Reference proteome</keyword>
<keyword evidence="7" id="KW-0732">Signal</keyword>
<organism evidence="9 10">
    <name type="scientific">Triticum turgidum subsp. durum</name>
    <name type="common">Durum wheat</name>
    <name type="synonym">Triticum durum</name>
    <dbReference type="NCBI Taxonomy" id="4567"/>
    <lineage>
        <taxon>Eukaryota</taxon>
        <taxon>Viridiplantae</taxon>
        <taxon>Streptophyta</taxon>
        <taxon>Embryophyta</taxon>
        <taxon>Tracheophyta</taxon>
        <taxon>Spermatophyta</taxon>
        <taxon>Magnoliopsida</taxon>
        <taxon>Liliopsida</taxon>
        <taxon>Poales</taxon>
        <taxon>Poaceae</taxon>
        <taxon>BOP clade</taxon>
        <taxon>Pooideae</taxon>
        <taxon>Triticodae</taxon>
        <taxon>Triticeae</taxon>
        <taxon>Triticinae</taxon>
        <taxon>Triticum</taxon>
    </lineage>
</organism>
<feature type="transmembrane region" description="Helical" evidence="6">
    <location>
        <begin position="191"/>
        <end position="213"/>
    </location>
</feature>
<feature type="transmembrane region" description="Helical" evidence="6">
    <location>
        <begin position="65"/>
        <end position="88"/>
    </location>
</feature>
<name>A0A9R1ARZ2_TRITD</name>
<evidence type="ECO:0000256" key="4">
    <source>
        <dbReference type="ARBA" id="ARBA00023136"/>
    </source>
</evidence>
<dbReference type="Pfam" id="PF05241">
    <property type="entry name" value="EBP"/>
    <property type="match status" value="1"/>
</dbReference>
<evidence type="ECO:0000256" key="3">
    <source>
        <dbReference type="ARBA" id="ARBA00022989"/>
    </source>
</evidence>
<feature type="transmembrane region" description="Helical" evidence="6">
    <location>
        <begin position="125"/>
        <end position="148"/>
    </location>
</feature>
<dbReference type="InterPro" id="IPR033118">
    <property type="entry name" value="EXPERA"/>
</dbReference>
<feature type="signal peptide" evidence="7">
    <location>
        <begin position="1"/>
        <end position="25"/>
    </location>
</feature>
<proteinExistence type="predicted"/>
<dbReference type="GO" id="GO:0005783">
    <property type="term" value="C:endoplasmic reticulum"/>
    <property type="evidence" value="ECO:0007669"/>
    <property type="project" value="TreeGrafter"/>
</dbReference>
<dbReference type="Gramene" id="TRITD5Bv1G216270.1">
    <property type="protein sequence ID" value="TRITD5Bv1G216270.1"/>
    <property type="gene ID" value="TRITD5Bv1G216270"/>
</dbReference>
<accession>A0A9R1ARZ2</accession>
<feature type="chain" id="PRO_5040499739" description="EXPERA domain-containing protein" evidence="7">
    <location>
        <begin position="26"/>
        <end position="224"/>
    </location>
</feature>
<keyword evidence="4 5" id="KW-0472">Membrane</keyword>
<protein>
    <recommendedName>
        <fullName evidence="8">EXPERA domain-containing protein</fullName>
    </recommendedName>
</protein>
<dbReference type="PANTHER" id="PTHR31204:SF1">
    <property type="entry name" value="SIGMA INTRACELLULAR RECEPTOR 2"/>
    <property type="match status" value="1"/>
</dbReference>
<keyword evidence="3 5" id="KW-1133">Transmembrane helix</keyword>
<dbReference type="GO" id="GO:0016020">
    <property type="term" value="C:membrane"/>
    <property type="evidence" value="ECO:0007669"/>
    <property type="project" value="UniProtKB-SubCell"/>
</dbReference>
<evidence type="ECO:0000256" key="2">
    <source>
        <dbReference type="ARBA" id="ARBA00022692"/>
    </source>
</evidence>
<evidence type="ECO:0000313" key="10">
    <source>
        <dbReference type="Proteomes" id="UP000324705"/>
    </source>
</evidence>
<comment type="subcellular location">
    <subcellularLocation>
        <location evidence="1">Membrane</location>
        <topology evidence="1">Multi-pass membrane protein</topology>
    </subcellularLocation>
</comment>
<evidence type="ECO:0000256" key="5">
    <source>
        <dbReference type="PROSITE-ProRule" id="PRU01087"/>
    </source>
</evidence>
<dbReference type="EMBL" id="LT934120">
    <property type="protein sequence ID" value="VAI38001.1"/>
    <property type="molecule type" value="Genomic_DNA"/>
</dbReference>
<feature type="transmembrane region" description="Helical" evidence="6">
    <location>
        <begin position="160"/>
        <end position="179"/>
    </location>
</feature>
<dbReference type="PANTHER" id="PTHR31204">
    <property type="entry name" value="SIGMA INTRACELLULAR RECEPTOR 2"/>
    <property type="match status" value="1"/>
</dbReference>
<dbReference type="AlphaFoldDB" id="A0A9R1ARZ2"/>
<dbReference type="Proteomes" id="UP000324705">
    <property type="component" value="Chromosome 5B"/>
</dbReference>
<dbReference type="OMA" id="WHEIIFL"/>
<reference evidence="9 10" key="1">
    <citation type="submission" date="2017-09" db="EMBL/GenBank/DDBJ databases">
        <authorList>
            <consortium name="International Durum Wheat Genome Sequencing Consortium (IDWGSC)"/>
            <person name="Milanesi L."/>
        </authorList>
    </citation>
    <scope>NUCLEOTIDE SEQUENCE [LARGE SCALE GENOMIC DNA]</scope>
    <source>
        <strain evidence="10">cv. Svevo</strain>
    </source>
</reference>